<dbReference type="AlphaFoldDB" id="A0A7R9CF26"/>
<feature type="compositionally biased region" description="Basic and acidic residues" evidence="10">
    <location>
        <begin position="743"/>
        <end position="752"/>
    </location>
</feature>
<dbReference type="Pfam" id="PF00271">
    <property type="entry name" value="Helicase_C"/>
    <property type="match status" value="1"/>
</dbReference>
<dbReference type="FunFam" id="3.40.50.300:FF:000008">
    <property type="entry name" value="ATP-dependent RNA helicase RhlB"/>
    <property type="match status" value="1"/>
</dbReference>
<organism evidence="14">
    <name type="scientific">Timema cristinae</name>
    <name type="common">Walking stick</name>
    <dbReference type="NCBI Taxonomy" id="61476"/>
    <lineage>
        <taxon>Eukaryota</taxon>
        <taxon>Metazoa</taxon>
        <taxon>Ecdysozoa</taxon>
        <taxon>Arthropoda</taxon>
        <taxon>Hexapoda</taxon>
        <taxon>Insecta</taxon>
        <taxon>Pterygota</taxon>
        <taxon>Neoptera</taxon>
        <taxon>Polyneoptera</taxon>
        <taxon>Phasmatodea</taxon>
        <taxon>Timematodea</taxon>
        <taxon>Timematoidea</taxon>
        <taxon>Timematidae</taxon>
        <taxon>Timema</taxon>
    </lineage>
</organism>
<evidence type="ECO:0000259" key="13">
    <source>
        <dbReference type="PROSITE" id="PS51195"/>
    </source>
</evidence>
<dbReference type="SMART" id="SM00490">
    <property type="entry name" value="HELICc"/>
    <property type="match status" value="1"/>
</dbReference>
<feature type="domain" description="Helicase ATP-binding" evidence="11">
    <location>
        <begin position="246"/>
        <end position="474"/>
    </location>
</feature>
<feature type="region of interest" description="Disordered" evidence="10">
    <location>
        <begin position="23"/>
        <end position="184"/>
    </location>
</feature>
<feature type="compositionally biased region" description="Gly residues" evidence="10">
    <location>
        <begin position="757"/>
        <end position="768"/>
    </location>
</feature>
<proteinExistence type="inferred from homology"/>
<sequence>MGDEWDDEDSGPVISELAFVDQGRSLGRGRGFVPQTPAIVGKGNGPDEWDETSGITLSYANNSNDYGGRRGGRGGDRGRRNDDGGFGGYRGGRNRDDNEDGGGGGRRGGYNRDNDGDGGRRGRGGGRGGSRGGRNDDGEDGGGYRSRRKDDETGGGDGEDGDKKDEKPREMYIPPEPTENEEEIFGDGITSGINFNKYDSIQVKVTGENKPEPIETFEAAGLRQFVLDNVKKSGYLKPTPVQRYALPIVMAGRDLMACAQTGSGKTAAFLLPIIHVLLSDPHDMVIDSEGVEPHAVIISPTRELTIQIHEQARKFSRGSIVRAVVAYGGTAAFHQAKSLMAGCHILVATPGRLMDYVNRGRVRFNSLRFMVLDEADRMLDMGFMPEVERMMNHPTMVPALYLVGLEEEERIEAERKKQEQEDKEKINQSKDYQAYRKVLEKELQGQRQTLMFSATFPEDIQRLAARFLENYLFLAVGIVGGACADVEQRFYQLTKFEKRPKLVELLQEEDLSGPSLVLIVNFEAYGFVGQRQTLMFSATFPEDIQRLAARFLENYLFLAVGIVGGACADVEQRFYQLTKFEKRPKLVELLQEEGSNKTLVFVETKRTADFIASYLSENNFPTTSIHGDRLQREREEALADFKSGRRGVLVATAVAARGLDIKNVAHVVNFDLPKSIDEYVHRIGRTGRVGNRGKATSFYNQEQDSPLARDLVKILKQAGQEIPDFLESDSSGGGGGQYTRGFGGRDVRRFDDAGDDSGFGGGNSGGGAQEAEEEW</sequence>
<dbReference type="Pfam" id="PF00270">
    <property type="entry name" value="DEAD"/>
    <property type="match status" value="1"/>
</dbReference>
<feature type="domain" description="DEAD-box RNA helicase Q" evidence="13">
    <location>
        <begin position="215"/>
        <end position="243"/>
    </location>
</feature>
<dbReference type="InterPro" id="IPR014014">
    <property type="entry name" value="RNA_helicase_DEAD_Q_motif"/>
</dbReference>
<comment type="catalytic activity">
    <reaction evidence="7">
        <text>ATP + H2O = ADP + phosphate + H(+)</text>
        <dbReference type="Rhea" id="RHEA:13065"/>
        <dbReference type="ChEBI" id="CHEBI:15377"/>
        <dbReference type="ChEBI" id="CHEBI:15378"/>
        <dbReference type="ChEBI" id="CHEBI:30616"/>
        <dbReference type="ChEBI" id="CHEBI:43474"/>
        <dbReference type="ChEBI" id="CHEBI:456216"/>
        <dbReference type="EC" id="3.6.4.13"/>
    </reaction>
</comment>
<dbReference type="PROSITE" id="PS51192">
    <property type="entry name" value="HELICASE_ATP_BIND_1"/>
    <property type="match status" value="1"/>
</dbReference>
<evidence type="ECO:0000256" key="4">
    <source>
        <dbReference type="ARBA" id="ARBA00022806"/>
    </source>
</evidence>
<dbReference type="PROSITE" id="PS51194">
    <property type="entry name" value="HELICASE_CTER"/>
    <property type="match status" value="1"/>
</dbReference>
<keyword evidence="2 9" id="KW-0547">Nucleotide-binding</keyword>
<evidence type="ECO:0000313" key="14">
    <source>
        <dbReference type="EMBL" id="CAD7394180.1"/>
    </source>
</evidence>
<protein>
    <recommendedName>
        <fullName evidence="1">RNA helicase</fullName>
        <ecNumber evidence="1">3.6.4.13</ecNumber>
    </recommendedName>
</protein>
<dbReference type="GO" id="GO:0016787">
    <property type="term" value="F:hydrolase activity"/>
    <property type="evidence" value="ECO:0007669"/>
    <property type="project" value="UniProtKB-KW"/>
</dbReference>
<feature type="domain" description="Helicase C-terminal" evidence="12">
    <location>
        <begin position="582"/>
        <end position="730"/>
    </location>
</feature>
<dbReference type="PROSITE" id="PS51195">
    <property type="entry name" value="Q_MOTIF"/>
    <property type="match status" value="1"/>
</dbReference>
<evidence type="ECO:0000256" key="10">
    <source>
        <dbReference type="SAM" id="MobiDB-lite"/>
    </source>
</evidence>
<evidence type="ECO:0000256" key="7">
    <source>
        <dbReference type="ARBA" id="ARBA00047984"/>
    </source>
</evidence>
<keyword evidence="5 9" id="KW-0067">ATP-binding</keyword>
<feature type="compositionally biased region" description="Gly residues" evidence="10">
    <location>
        <begin position="731"/>
        <end position="742"/>
    </location>
</feature>
<dbReference type="CDD" id="cd18787">
    <property type="entry name" value="SF2_C_DEAD"/>
    <property type="match status" value="1"/>
</dbReference>
<evidence type="ECO:0000256" key="5">
    <source>
        <dbReference type="ARBA" id="ARBA00022840"/>
    </source>
</evidence>
<name>A0A7R9CF26_TIMCR</name>
<keyword evidence="4 9" id="KW-0347">Helicase</keyword>
<gene>
    <name evidence="14" type="ORF">TCEB3V08_LOCUS2118</name>
</gene>
<dbReference type="InterPro" id="IPR001650">
    <property type="entry name" value="Helicase_C-like"/>
</dbReference>
<keyword evidence="6" id="KW-0694">RNA-binding</keyword>
<evidence type="ECO:0000256" key="2">
    <source>
        <dbReference type="ARBA" id="ARBA00022741"/>
    </source>
</evidence>
<feature type="compositionally biased region" description="Basic and acidic residues" evidence="10">
    <location>
        <begin position="110"/>
        <end position="120"/>
    </location>
</feature>
<reference evidence="14" key="1">
    <citation type="submission" date="2020-11" db="EMBL/GenBank/DDBJ databases">
        <authorList>
            <person name="Tran Van P."/>
        </authorList>
    </citation>
    <scope>NUCLEOTIDE SEQUENCE</scope>
</reference>
<evidence type="ECO:0000259" key="11">
    <source>
        <dbReference type="PROSITE" id="PS51192"/>
    </source>
</evidence>
<feature type="compositionally biased region" description="Basic and acidic residues" evidence="10">
    <location>
        <begin position="161"/>
        <end position="170"/>
    </location>
</feature>
<dbReference type="InterPro" id="IPR000629">
    <property type="entry name" value="RNA-helicase_DEAD-box_CS"/>
</dbReference>
<dbReference type="GO" id="GO:0005524">
    <property type="term" value="F:ATP binding"/>
    <property type="evidence" value="ECO:0007669"/>
    <property type="project" value="UniProtKB-KW"/>
</dbReference>
<evidence type="ECO:0000256" key="8">
    <source>
        <dbReference type="PROSITE-ProRule" id="PRU00552"/>
    </source>
</evidence>
<feature type="short sequence motif" description="Q motif" evidence="8">
    <location>
        <begin position="215"/>
        <end position="243"/>
    </location>
</feature>
<dbReference type="InterPro" id="IPR011545">
    <property type="entry name" value="DEAD/DEAH_box_helicase_dom"/>
</dbReference>
<dbReference type="PANTHER" id="PTHR47958">
    <property type="entry name" value="ATP-DEPENDENT RNA HELICASE DBP3"/>
    <property type="match status" value="1"/>
</dbReference>
<dbReference type="SMART" id="SM00487">
    <property type="entry name" value="DEXDc"/>
    <property type="match status" value="1"/>
</dbReference>
<evidence type="ECO:0000259" key="12">
    <source>
        <dbReference type="PROSITE" id="PS51194"/>
    </source>
</evidence>
<dbReference type="InterPro" id="IPR014001">
    <property type="entry name" value="Helicase_ATP-bd"/>
</dbReference>
<dbReference type="InterPro" id="IPR027417">
    <property type="entry name" value="P-loop_NTPase"/>
</dbReference>
<accession>A0A7R9CF26</accession>
<evidence type="ECO:0000256" key="9">
    <source>
        <dbReference type="RuleBase" id="RU000492"/>
    </source>
</evidence>
<evidence type="ECO:0000256" key="1">
    <source>
        <dbReference type="ARBA" id="ARBA00012552"/>
    </source>
</evidence>
<dbReference type="GO" id="GO:0003723">
    <property type="term" value="F:RNA binding"/>
    <property type="evidence" value="ECO:0007669"/>
    <property type="project" value="UniProtKB-KW"/>
</dbReference>
<evidence type="ECO:0000256" key="6">
    <source>
        <dbReference type="ARBA" id="ARBA00022884"/>
    </source>
</evidence>
<dbReference type="EC" id="3.6.4.13" evidence="1"/>
<dbReference type="GO" id="GO:0003724">
    <property type="term" value="F:RNA helicase activity"/>
    <property type="evidence" value="ECO:0007669"/>
    <property type="project" value="UniProtKB-EC"/>
</dbReference>
<feature type="compositionally biased region" description="Basic and acidic residues" evidence="10">
    <location>
        <begin position="73"/>
        <end position="83"/>
    </location>
</feature>
<dbReference type="InterPro" id="IPR044763">
    <property type="entry name" value="Ded1/Dbp1_DEADc"/>
</dbReference>
<dbReference type="GO" id="GO:0031047">
    <property type="term" value="P:regulatory ncRNA-mediated gene silencing"/>
    <property type="evidence" value="ECO:0007669"/>
    <property type="project" value="UniProtKB-ARBA"/>
</dbReference>
<feature type="region of interest" description="Disordered" evidence="10">
    <location>
        <begin position="724"/>
        <end position="775"/>
    </location>
</feature>
<dbReference type="Gene3D" id="3.40.50.300">
    <property type="entry name" value="P-loop containing nucleotide triphosphate hydrolases"/>
    <property type="match status" value="3"/>
</dbReference>
<dbReference type="PROSITE" id="PS00039">
    <property type="entry name" value="DEAD_ATP_HELICASE"/>
    <property type="match status" value="1"/>
</dbReference>
<evidence type="ECO:0000256" key="3">
    <source>
        <dbReference type="ARBA" id="ARBA00022801"/>
    </source>
</evidence>
<comment type="similarity">
    <text evidence="9">Belongs to the DEAD box helicase family.</text>
</comment>
<keyword evidence="3 9" id="KW-0378">Hydrolase</keyword>
<dbReference type="EMBL" id="OC316897">
    <property type="protein sequence ID" value="CAD7394180.1"/>
    <property type="molecule type" value="Genomic_DNA"/>
</dbReference>
<dbReference type="CDD" id="cd17967">
    <property type="entry name" value="DEADc_DDX3_DDX4"/>
    <property type="match status" value="1"/>
</dbReference>
<dbReference type="SUPFAM" id="SSF52540">
    <property type="entry name" value="P-loop containing nucleoside triphosphate hydrolases"/>
    <property type="match status" value="2"/>
</dbReference>